<dbReference type="Gene3D" id="3.90.550.10">
    <property type="entry name" value="Spore Coat Polysaccharide Biosynthesis Protein SpsA, Chain A"/>
    <property type="match status" value="1"/>
</dbReference>
<dbReference type="EMBL" id="CAFBOZ010000040">
    <property type="protein sequence ID" value="CAB4996886.1"/>
    <property type="molecule type" value="Genomic_DNA"/>
</dbReference>
<dbReference type="Pfam" id="PF00535">
    <property type="entry name" value="Glycos_transf_2"/>
    <property type="match status" value="1"/>
</dbReference>
<name>A0A6J7NUV3_9ZZZZ</name>
<dbReference type="SUPFAM" id="SSF53448">
    <property type="entry name" value="Nucleotide-diphospho-sugar transferases"/>
    <property type="match status" value="1"/>
</dbReference>
<reference evidence="2" key="1">
    <citation type="submission" date="2020-05" db="EMBL/GenBank/DDBJ databases">
        <authorList>
            <person name="Chiriac C."/>
            <person name="Salcher M."/>
            <person name="Ghai R."/>
            <person name="Kavagutti S V."/>
        </authorList>
    </citation>
    <scope>NUCLEOTIDE SEQUENCE</scope>
</reference>
<evidence type="ECO:0000259" key="1">
    <source>
        <dbReference type="Pfam" id="PF00535"/>
    </source>
</evidence>
<evidence type="ECO:0000313" key="2">
    <source>
        <dbReference type="EMBL" id="CAB4996886.1"/>
    </source>
</evidence>
<accession>A0A6J7NUV3</accession>
<feature type="domain" description="Glycosyltransferase 2-like" evidence="1">
    <location>
        <begin position="41"/>
        <end position="173"/>
    </location>
</feature>
<gene>
    <name evidence="2" type="ORF">UFOPK3992_00409</name>
</gene>
<dbReference type="InterPro" id="IPR029044">
    <property type="entry name" value="Nucleotide-diphossugar_trans"/>
</dbReference>
<dbReference type="PANTHER" id="PTHR43646">
    <property type="entry name" value="GLYCOSYLTRANSFERASE"/>
    <property type="match status" value="1"/>
</dbReference>
<dbReference type="CDD" id="cd02525">
    <property type="entry name" value="Succinoglycan_BP_ExoA"/>
    <property type="match status" value="1"/>
</dbReference>
<sequence>MGQRTSGGCQYLSWPDAGSVGWAPVTHEEVRPDAREWPSVSIVVPLLNEERHLREVVAHLLQQAYDGPIDVVLALGPSHDATDEIARELAADPRVRLVANPTGATPAGLNAAIAASSGEVVVRCDGHALLPPHYVRTAVETLRRADADNVGGIMAAEGVTDFECAVARAMTTRLGVGGASFHIGGVEGEAPTVYLGVFRRSALERVGGYDQSMVRAQDWEMNHRIRASGGRVWFTPDLRVTYRPRSTVAALSRQYREYGQWR</sequence>
<dbReference type="PANTHER" id="PTHR43646:SF3">
    <property type="entry name" value="SLR1566 PROTEIN"/>
    <property type="match status" value="1"/>
</dbReference>
<dbReference type="AlphaFoldDB" id="A0A6J7NUV3"/>
<dbReference type="InterPro" id="IPR001173">
    <property type="entry name" value="Glyco_trans_2-like"/>
</dbReference>
<proteinExistence type="predicted"/>
<organism evidence="2">
    <name type="scientific">freshwater metagenome</name>
    <dbReference type="NCBI Taxonomy" id="449393"/>
    <lineage>
        <taxon>unclassified sequences</taxon>
        <taxon>metagenomes</taxon>
        <taxon>ecological metagenomes</taxon>
    </lineage>
</organism>
<protein>
    <submittedName>
        <fullName evidence="2">Unannotated protein</fullName>
    </submittedName>
</protein>